<dbReference type="OrthoDB" id="332109at2759"/>
<dbReference type="GeneID" id="94428090"/>
<feature type="compositionally biased region" description="Basic and acidic residues" evidence="1">
    <location>
        <begin position="830"/>
        <end position="842"/>
    </location>
</feature>
<feature type="compositionally biased region" description="Polar residues" evidence="1">
    <location>
        <begin position="436"/>
        <end position="445"/>
    </location>
</feature>
<dbReference type="RefSeq" id="XP_067923143.1">
    <property type="nucleotide sequence ID" value="XM_068064879.1"/>
</dbReference>
<feature type="compositionally biased region" description="Basic and acidic residues" evidence="1">
    <location>
        <begin position="287"/>
        <end position="298"/>
    </location>
</feature>
<name>A0A2C6KAF7_9APIC</name>
<feature type="compositionally biased region" description="Low complexity" evidence="1">
    <location>
        <begin position="380"/>
        <end position="402"/>
    </location>
</feature>
<feature type="compositionally biased region" description="Low complexity" evidence="1">
    <location>
        <begin position="93"/>
        <end position="111"/>
    </location>
</feature>
<evidence type="ECO:0000313" key="3">
    <source>
        <dbReference type="Proteomes" id="UP000221165"/>
    </source>
</evidence>
<feature type="compositionally biased region" description="Low complexity" evidence="1">
    <location>
        <begin position="164"/>
        <end position="175"/>
    </location>
</feature>
<proteinExistence type="predicted"/>
<dbReference type="VEuPathDB" id="ToxoDB:CSUI_004694"/>
<feature type="region of interest" description="Disordered" evidence="1">
    <location>
        <begin position="590"/>
        <end position="614"/>
    </location>
</feature>
<feature type="compositionally biased region" description="Low complexity" evidence="1">
    <location>
        <begin position="411"/>
        <end position="435"/>
    </location>
</feature>
<evidence type="ECO:0000313" key="2">
    <source>
        <dbReference type="EMBL" id="PHJ21461.1"/>
    </source>
</evidence>
<sequence length="1067" mass="112130">MAADSPLALNLRDCYFRPSTRRTPRSRGIITGCRRVPRESRMIDGNSSGGVVNPFAYSPPNPFLSRLAGGASGSEGGAHHRNEAVQSQQDGVSSNSSSSSLSSSSSVLPSLIHPPPLQAPLLNRNFSFSTPSSPRHGSSLSLSEDPHGLLSPFNADRQEDEDSSSSSYLSVLSPVGSGGVGPSSKRRRSIQIDGGIQAPPLGCSDDGSFSSFSSSREGYLSSSSACSSSSSLSSTFPFSGRHENGGIIEGGKDLPSSSIMDLTDLPAISVTKPPKSEGGGDMMKVEEEGEEMTKKKNEASTNGTEKSEKPTVFIDSGCYSLCYHTAMTAPPPTLSMAPLSTHFANEDREARRRRKACISVLRSVQSSLQSTPETSPHLGPSADPSTTSFSSSTTSPFLSSSVLPPPPPAVRQPFFPSAFGDTSSSSSSLSGYRSSTDNPHTSGEKTVSGDRGGRTLGQHQRDVLSACGGGVCTPEKKEAGSETQQPSLAPLAQLRLRPDFFSPCTLGTLIGACVHAYDEIRSAYPPPQPPPRLCILSLPALYGQLPPHLASTAVLLDTDAPFVGEPSKCLPIECSQCVFKSSSSSSSFSSGSSIGASSSTPPSQASPTQGGLHKHDVLPVHLHGEFDIIVCETRTVTVGAVENTAACIRALSRDRSVSSVMQRPHHQNQAPSLYPGGASVQPDGLYSSIEGQQQSGSYCTSIEAATEALNSLSLHGRGEGRLGGYTPGPSVYTEKRALPPSTRVIMLSTCLLSPLVDDLLGLKQCPFQPYIPSSALSSLQLQCIYTNFTSFPRLQKHNDVDFSTRVRIRSKSKSGGNQVLDGSNRPCLFGKERDDNNSHDRNRTYLETTAGYKNPDAAGPSSPIVGSDEMVARAMVIHTQEEERAAMRGQESGAEGAIGKGENESCLTSEEDEETIQQESILLKAFDGLQLHVGTGFATGKSGGGQGSHSSPLSQGGNLKMRPVAVGTCRGPTSLPSGIRTPDPRATMTGNGGVGTIGALSSALLQEDSQRHRGGGRCDDKGLITAAGRSQACKGITMRTGADADEDDGIDYELECGSHFGMASHDL</sequence>
<dbReference type="Proteomes" id="UP000221165">
    <property type="component" value="Unassembled WGS sequence"/>
</dbReference>
<feature type="region of interest" description="Disordered" evidence="1">
    <location>
        <begin position="940"/>
        <end position="994"/>
    </location>
</feature>
<feature type="region of interest" description="Disordered" evidence="1">
    <location>
        <begin position="85"/>
        <end position="188"/>
    </location>
</feature>
<feature type="compositionally biased region" description="Low complexity" evidence="1">
    <location>
        <begin position="127"/>
        <end position="143"/>
    </location>
</feature>
<comment type="caution">
    <text evidence="2">The sequence shown here is derived from an EMBL/GenBank/DDBJ whole genome shotgun (WGS) entry which is preliminary data.</text>
</comment>
<keyword evidence="3" id="KW-1185">Reference proteome</keyword>
<dbReference type="AlphaFoldDB" id="A0A2C6KAF7"/>
<feature type="compositionally biased region" description="Low complexity" evidence="1">
    <location>
        <begin position="590"/>
        <end position="609"/>
    </location>
</feature>
<feature type="region of interest" description="Disordered" evidence="1">
    <location>
        <begin position="811"/>
        <end position="842"/>
    </location>
</feature>
<organism evidence="2 3">
    <name type="scientific">Cystoisospora suis</name>
    <dbReference type="NCBI Taxonomy" id="483139"/>
    <lineage>
        <taxon>Eukaryota</taxon>
        <taxon>Sar</taxon>
        <taxon>Alveolata</taxon>
        <taxon>Apicomplexa</taxon>
        <taxon>Conoidasida</taxon>
        <taxon>Coccidia</taxon>
        <taxon>Eucoccidiorida</taxon>
        <taxon>Eimeriorina</taxon>
        <taxon>Sarcocystidae</taxon>
        <taxon>Cystoisospora</taxon>
    </lineage>
</organism>
<evidence type="ECO:0000256" key="1">
    <source>
        <dbReference type="SAM" id="MobiDB-lite"/>
    </source>
</evidence>
<feature type="region of interest" description="Disordered" evidence="1">
    <location>
        <begin position="886"/>
        <end position="905"/>
    </location>
</feature>
<reference evidence="2 3" key="1">
    <citation type="journal article" date="2017" name="Int. J. Parasitol.">
        <title>The genome of the protozoan parasite Cystoisospora suis and a reverse vaccinology approach to identify vaccine candidates.</title>
        <authorList>
            <person name="Palmieri N."/>
            <person name="Shrestha A."/>
            <person name="Ruttkowski B."/>
            <person name="Beck T."/>
            <person name="Vogl C."/>
            <person name="Tomley F."/>
            <person name="Blake D.P."/>
            <person name="Joachim A."/>
        </authorList>
    </citation>
    <scope>NUCLEOTIDE SEQUENCE [LARGE SCALE GENOMIC DNA]</scope>
    <source>
        <strain evidence="2 3">Wien I</strain>
    </source>
</reference>
<feature type="compositionally biased region" description="Low complexity" evidence="1">
    <location>
        <begin position="948"/>
        <end position="957"/>
    </location>
</feature>
<dbReference type="EMBL" id="MIGC01002232">
    <property type="protein sequence ID" value="PHJ21461.1"/>
    <property type="molecule type" value="Genomic_DNA"/>
</dbReference>
<protein>
    <submittedName>
        <fullName evidence="2">Uncharacterized protein</fullName>
    </submittedName>
</protein>
<gene>
    <name evidence="2" type="ORF">CSUI_004694</name>
</gene>
<feature type="region of interest" description="Disordered" evidence="1">
    <location>
        <begin position="364"/>
        <end position="456"/>
    </location>
</feature>
<accession>A0A2C6KAF7</accession>
<feature type="region of interest" description="Disordered" evidence="1">
    <location>
        <begin position="287"/>
        <end position="309"/>
    </location>
</feature>